<dbReference type="AlphaFoldDB" id="A0A8J3KUB9"/>
<dbReference type="EMBL" id="BONI01000001">
    <property type="protein sequence ID" value="GIG03336.1"/>
    <property type="molecule type" value="Genomic_DNA"/>
</dbReference>
<organism evidence="1 2">
    <name type="scientific">Catellatospora coxensis</name>
    <dbReference type="NCBI Taxonomy" id="310354"/>
    <lineage>
        <taxon>Bacteria</taxon>
        <taxon>Bacillati</taxon>
        <taxon>Actinomycetota</taxon>
        <taxon>Actinomycetes</taxon>
        <taxon>Micromonosporales</taxon>
        <taxon>Micromonosporaceae</taxon>
        <taxon>Catellatospora</taxon>
    </lineage>
</organism>
<reference evidence="1 2" key="1">
    <citation type="submission" date="2021-01" db="EMBL/GenBank/DDBJ databases">
        <title>Whole genome shotgun sequence of Catellatospora coxensis NBRC 107359.</title>
        <authorList>
            <person name="Komaki H."/>
            <person name="Tamura T."/>
        </authorList>
    </citation>
    <scope>NUCLEOTIDE SEQUENCE [LARGE SCALE GENOMIC DNA]</scope>
    <source>
        <strain evidence="1 2">NBRC 107359</strain>
    </source>
</reference>
<evidence type="ECO:0000313" key="2">
    <source>
        <dbReference type="Proteomes" id="UP000630887"/>
    </source>
</evidence>
<accession>A0A8J3KUB9</accession>
<dbReference type="RefSeq" id="WP_203687822.1">
    <property type="nucleotide sequence ID" value="NZ_BAAALC010000019.1"/>
</dbReference>
<evidence type="ECO:0000313" key="1">
    <source>
        <dbReference type="EMBL" id="GIG03336.1"/>
    </source>
</evidence>
<protein>
    <submittedName>
        <fullName evidence="1">Uncharacterized protein</fullName>
    </submittedName>
</protein>
<gene>
    <name evidence="1" type="ORF">Cco03nite_00360</name>
</gene>
<keyword evidence="2" id="KW-1185">Reference proteome</keyword>
<proteinExistence type="predicted"/>
<dbReference type="Proteomes" id="UP000630887">
    <property type="component" value="Unassembled WGS sequence"/>
</dbReference>
<name>A0A8J3KUB9_9ACTN</name>
<sequence length="60" mass="6605">MAGPRPATQGWIGFAREELSLHPWLNFYVQDGHPYVAEPGGVVQPLAESAPPFTLRQTTD</sequence>
<comment type="caution">
    <text evidence="1">The sequence shown here is derived from an EMBL/GenBank/DDBJ whole genome shotgun (WGS) entry which is preliminary data.</text>
</comment>